<feature type="compositionally biased region" description="Basic residues" evidence="1">
    <location>
        <begin position="212"/>
        <end position="238"/>
    </location>
</feature>
<dbReference type="AlphaFoldDB" id="A0A6J4NM29"/>
<feature type="compositionally biased region" description="Low complexity" evidence="1">
    <location>
        <begin position="202"/>
        <end position="211"/>
    </location>
</feature>
<feature type="compositionally biased region" description="Basic residues" evidence="1">
    <location>
        <begin position="189"/>
        <end position="201"/>
    </location>
</feature>
<feature type="compositionally biased region" description="Low complexity" evidence="1">
    <location>
        <begin position="377"/>
        <end position="395"/>
    </location>
</feature>
<feature type="compositionally biased region" description="Basic residues" evidence="1">
    <location>
        <begin position="341"/>
        <end position="351"/>
    </location>
</feature>
<reference evidence="2" key="1">
    <citation type="submission" date="2020-02" db="EMBL/GenBank/DDBJ databases">
        <authorList>
            <person name="Meier V. D."/>
        </authorList>
    </citation>
    <scope>NUCLEOTIDE SEQUENCE</scope>
    <source>
        <strain evidence="2">AVDCRST_MAG06</strain>
    </source>
</reference>
<feature type="compositionally biased region" description="Basic residues" evidence="1">
    <location>
        <begin position="161"/>
        <end position="176"/>
    </location>
</feature>
<name>A0A6J4NM29_9ACTN</name>
<feature type="non-terminal residue" evidence="2">
    <location>
        <position position="1"/>
    </location>
</feature>
<proteinExistence type="predicted"/>
<feature type="region of interest" description="Disordered" evidence="1">
    <location>
        <begin position="82"/>
        <end position="395"/>
    </location>
</feature>
<feature type="compositionally biased region" description="Basic residues" evidence="1">
    <location>
        <begin position="101"/>
        <end position="119"/>
    </location>
</feature>
<evidence type="ECO:0000256" key="1">
    <source>
        <dbReference type="SAM" id="MobiDB-lite"/>
    </source>
</evidence>
<feature type="compositionally biased region" description="Low complexity" evidence="1">
    <location>
        <begin position="313"/>
        <end position="324"/>
    </location>
</feature>
<feature type="region of interest" description="Disordered" evidence="1">
    <location>
        <begin position="1"/>
        <end position="53"/>
    </location>
</feature>
<feature type="compositionally biased region" description="Basic residues" evidence="1">
    <location>
        <begin position="1"/>
        <end position="14"/>
    </location>
</feature>
<feature type="compositionally biased region" description="Basic and acidic residues" evidence="1">
    <location>
        <begin position="149"/>
        <end position="160"/>
    </location>
</feature>
<feature type="non-terminal residue" evidence="2">
    <location>
        <position position="454"/>
    </location>
</feature>
<accession>A0A6J4NM29</accession>
<dbReference type="EMBL" id="CADCUP010000111">
    <property type="protein sequence ID" value="CAA9391433.1"/>
    <property type="molecule type" value="Genomic_DNA"/>
</dbReference>
<feature type="compositionally biased region" description="Low complexity" evidence="1">
    <location>
        <begin position="122"/>
        <end position="134"/>
    </location>
</feature>
<feature type="compositionally biased region" description="Gly residues" evidence="1">
    <location>
        <begin position="356"/>
        <end position="366"/>
    </location>
</feature>
<sequence>DRRHARDHRRRGVRVRSGARAGHRGPPQRREVDAGQPHHRPPGGRGGGPPRRDPGPCLLRCDLERPVLHRRRHRWLGPRCARARQEHRRPGRGRGLPGRRGPLRRGRRRRDHRLRRGGRAHPAQVRQAGRAGRQQGRRPARRGGGLRPVEPRPGRADARLRPARPGHGRPARRRARGPAGDPARDVRRGGRSAPHRHRGQAQRRQVLAAQQARRRRAGRGRQRRRHHRRPGRRAHRARWRDLALHRHRRHPQAGQGGLRPGVLRLPAHHDRDRPCRGRRARARRQPDGLRAGHADHPDHPRLRPGHGHRLQQVGPGRRGAPLLPRARDRARPRPGAVGPPHQRHRPHRLARRPAGAGAGEGAGGLGDPHLDRCAEHLPGSPGLRAPAPGARGQAAPDHVRDAALHGSTDVRAVHQRQARRVVREVHRAAPAGAVRLRRHPDRAAAAPAREAQAL</sequence>
<protein>
    <submittedName>
        <fullName evidence="2">GTP-binding protein EngA</fullName>
    </submittedName>
</protein>
<evidence type="ECO:0000313" key="2">
    <source>
        <dbReference type="EMBL" id="CAA9391433.1"/>
    </source>
</evidence>
<organism evidence="2">
    <name type="scientific">uncultured Nocardioides sp</name>
    <dbReference type="NCBI Taxonomy" id="198441"/>
    <lineage>
        <taxon>Bacteria</taxon>
        <taxon>Bacillati</taxon>
        <taxon>Actinomycetota</taxon>
        <taxon>Actinomycetes</taxon>
        <taxon>Propionibacteriales</taxon>
        <taxon>Nocardioidaceae</taxon>
        <taxon>Nocardioides</taxon>
        <taxon>environmental samples</taxon>
    </lineage>
</organism>
<feature type="compositionally biased region" description="Basic residues" evidence="1">
    <location>
        <begin position="82"/>
        <end position="92"/>
    </location>
</feature>
<gene>
    <name evidence="2" type="ORF">AVDCRST_MAG06-1621</name>
</gene>
<feature type="compositionally biased region" description="Basic and acidic residues" evidence="1">
    <location>
        <begin position="284"/>
        <end position="301"/>
    </location>
</feature>